<dbReference type="FunFam" id="3.30.470.20:FF:000008">
    <property type="entry name" value="D-alanine--D-alanine ligase"/>
    <property type="match status" value="1"/>
</dbReference>
<dbReference type="PROSITE" id="PS50975">
    <property type="entry name" value="ATP_GRASP"/>
    <property type="match status" value="1"/>
</dbReference>
<evidence type="ECO:0000256" key="2">
    <source>
        <dbReference type="ARBA" id="ARBA00003921"/>
    </source>
</evidence>
<dbReference type="SUPFAM" id="SSF56059">
    <property type="entry name" value="Glutathione synthetase ATP-binding domain-like"/>
    <property type="match status" value="1"/>
</dbReference>
<comment type="cofactor">
    <cofactor evidence="22">
        <name>Mg(2+)</name>
        <dbReference type="ChEBI" id="CHEBI:18420"/>
    </cofactor>
    <cofactor evidence="22">
        <name>Mn(2+)</name>
        <dbReference type="ChEBI" id="CHEBI:29035"/>
    </cofactor>
    <text evidence="22">Binds 2 magnesium or manganese ions per subunit.</text>
</comment>
<reference evidence="26" key="1">
    <citation type="submission" date="2010-05" db="EMBL/GenBank/DDBJ databases">
        <title>The complete genome of Truepera radiovictris DSM 17093.</title>
        <authorList>
            <consortium name="US DOE Joint Genome Institute (JGI-PGF)"/>
            <person name="Lucas S."/>
            <person name="Copeland A."/>
            <person name="Lapidus A."/>
            <person name="Glavina del Rio T."/>
            <person name="Dalin E."/>
            <person name="Tice H."/>
            <person name="Bruce D."/>
            <person name="Goodwin L."/>
            <person name="Pitluck S."/>
            <person name="Kyrpides N."/>
            <person name="Mavromatis K."/>
            <person name="Ovchinnikova G."/>
            <person name="Munk A.C."/>
            <person name="Detter J.C."/>
            <person name="Han C."/>
            <person name="Tapia R."/>
            <person name="Land M."/>
            <person name="Hauser L."/>
            <person name="Markowitz V."/>
            <person name="Cheng J.-F."/>
            <person name="Hugenholtz P."/>
            <person name="Woyke T."/>
            <person name="Wu D."/>
            <person name="Tindall B."/>
            <person name="Pomrenke H.G."/>
            <person name="Brambilla E."/>
            <person name="Klenk H.-P."/>
            <person name="Eisen J.A."/>
        </authorList>
    </citation>
    <scope>NUCLEOTIDE SEQUENCE [LARGE SCALE GENOMIC DNA]</scope>
    <source>
        <strain evidence="26">DSM 17093 / CIP 108686 / LMG 22925 / RQ-24</strain>
    </source>
</reference>
<dbReference type="HAMAP" id="MF_00047">
    <property type="entry name" value="Dala_Dala_lig"/>
    <property type="match status" value="1"/>
</dbReference>
<sequence length="351" mass="37395">MCKLHTPSRSGRPRVLLLCGGRSDEHEVSLASARSVLAAAGSAFAVTPLVIGRDGRLLPEAASRRVLCTPVPDTPPDALTATGALELSALEPGAFDVVFPLLHGPFGEDGSVQGLLKLLGLPFVGSDVLGSAVGMDKGMMKAVFAAHGLPQVPYRLMTRSAWRRDPEGVLASLMDFGLPVFVKPANLGSSVGISRADDPEGLREALETAARYDRRVLVERGLARARELEVGVLGNDAPRASVVGEIRYESLFYDYSTKYTEGEAEPLIPAPIPPELAARCQALALEAFRAVDAAGLARVDFFLAGGELYLNEINTMPGFTRTSMFPKLWEASGVPYDALITQLIALALEAR</sequence>
<dbReference type="GO" id="GO:0005524">
    <property type="term" value="F:ATP binding"/>
    <property type="evidence" value="ECO:0007669"/>
    <property type="project" value="UniProtKB-UniRule"/>
</dbReference>
<dbReference type="GO" id="GO:0005829">
    <property type="term" value="C:cytosol"/>
    <property type="evidence" value="ECO:0007669"/>
    <property type="project" value="TreeGrafter"/>
</dbReference>
<dbReference type="Pfam" id="PF07478">
    <property type="entry name" value="Dala_Dala_lig_C"/>
    <property type="match status" value="1"/>
</dbReference>
<feature type="binding site" evidence="21">
    <location>
        <begin position="311"/>
        <end position="312"/>
    </location>
    <ligand>
        <name>ATP</name>
        <dbReference type="ChEBI" id="CHEBI:30616"/>
    </ligand>
</feature>
<evidence type="ECO:0000256" key="1">
    <source>
        <dbReference type="ARBA" id="ARBA00001936"/>
    </source>
</evidence>
<comment type="subcellular location">
    <subcellularLocation>
        <location evidence="3 19">Cytoplasm</location>
    </subcellularLocation>
</comment>
<evidence type="ECO:0000256" key="19">
    <source>
        <dbReference type="HAMAP-Rule" id="MF_00047"/>
    </source>
</evidence>
<gene>
    <name evidence="19" type="primary">ddl</name>
    <name evidence="25" type="ordered locus">Trad_1576</name>
</gene>
<dbReference type="STRING" id="649638.Trad_1576"/>
<dbReference type="GO" id="GO:0009252">
    <property type="term" value="P:peptidoglycan biosynthetic process"/>
    <property type="evidence" value="ECO:0007669"/>
    <property type="project" value="UniProtKB-UniRule"/>
</dbReference>
<evidence type="ECO:0000256" key="23">
    <source>
        <dbReference type="PROSITE-ProRule" id="PRU00409"/>
    </source>
</evidence>
<feature type="binding site" evidence="22">
    <location>
        <position position="312"/>
    </location>
    <ligand>
        <name>Mg(2+)</name>
        <dbReference type="ChEBI" id="CHEBI:18420"/>
        <label>1</label>
    </ligand>
</feature>
<evidence type="ECO:0000256" key="7">
    <source>
        <dbReference type="ARBA" id="ARBA00022490"/>
    </source>
</evidence>
<keyword evidence="14 19" id="KW-0573">Peptidoglycan synthesis</keyword>
<keyword evidence="10 21" id="KW-0547">Nucleotide-binding</keyword>
<feature type="active site" evidence="20">
    <location>
        <position position="25"/>
    </location>
</feature>
<accession>D7CY56</accession>
<evidence type="ECO:0000256" key="21">
    <source>
        <dbReference type="PIRSR" id="PIRSR039102-2"/>
    </source>
</evidence>
<comment type="similarity">
    <text evidence="5 19">Belongs to the D-alanine--D-alanine ligase family.</text>
</comment>
<dbReference type="FunFam" id="3.30.1490.20:FF:000007">
    <property type="entry name" value="D-alanine--D-alanine ligase"/>
    <property type="match status" value="1"/>
</dbReference>
<feature type="binding site" evidence="21">
    <location>
        <begin position="219"/>
        <end position="227"/>
    </location>
    <ligand>
        <name>ATP</name>
        <dbReference type="ChEBI" id="CHEBI:30616"/>
    </ligand>
</feature>
<keyword evidence="7 19" id="KW-0963">Cytoplasm</keyword>
<dbReference type="KEGG" id="tra:Trad_1576"/>
<comment type="function">
    <text evidence="2 19">Cell wall formation.</text>
</comment>
<dbReference type="SUPFAM" id="SSF52440">
    <property type="entry name" value="PreATP-grasp domain"/>
    <property type="match status" value="1"/>
</dbReference>
<keyword evidence="16 19" id="KW-0961">Cell wall biogenesis/degradation</keyword>
<feature type="binding site" evidence="22">
    <location>
        <position position="300"/>
    </location>
    <ligand>
        <name>Mg(2+)</name>
        <dbReference type="ChEBI" id="CHEBI:18420"/>
        <label>1</label>
    </ligand>
</feature>
<evidence type="ECO:0000256" key="20">
    <source>
        <dbReference type="PIRSR" id="PIRSR039102-1"/>
    </source>
</evidence>
<feature type="binding site" evidence="22">
    <location>
        <position position="312"/>
    </location>
    <ligand>
        <name>Mg(2+)</name>
        <dbReference type="ChEBI" id="CHEBI:18420"/>
        <label>2</label>
    </ligand>
</feature>
<evidence type="ECO:0000256" key="4">
    <source>
        <dbReference type="ARBA" id="ARBA00004752"/>
    </source>
</evidence>
<dbReference type="PANTHER" id="PTHR23132:SF25">
    <property type="entry name" value="D-ALANINE--D-ALANINE LIGASE A"/>
    <property type="match status" value="1"/>
</dbReference>
<dbReference type="eggNOG" id="COG1181">
    <property type="taxonomic scope" value="Bacteria"/>
</dbReference>
<dbReference type="UniPathway" id="UPA00219"/>
<keyword evidence="12 22" id="KW-0460">Magnesium</keyword>
<evidence type="ECO:0000256" key="17">
    <source>
        <dbReference type="ARBA" id="ARBA00047614"/>
    </source>
</evidence>
<evidence type="ECO:0000256" key="13">
    <source>
        <dbReference type="ARBA" id="ARBA00022960"/>
    </source>
</evidence>
<comment type="cofactor">
    <cofactor evidence="1">
        <name>Mn(2+)</name>
        <dbReference type="ChEBI" id="CHEBI:29035"/>
    </cofactor>
</comment>
<dbReference type="Pfam" id="PF01820">
    <property type="entry name" value="Dala_Dala_lig_N"/>
    <property type="match status" value="1"/>
</dbReference>
<dbReference type="GO" id="GO:0008360">
    <property type="term" value="P:regulation of cell shape"/>
    <property type="evidence" value="ECO:0007669"/>
    <property type="project" value="UniProtKB-KW"/>
</dbReference>
<feature type="binding site" evidence="22">
    <location>
        <position position="314"/>
    </location>
    <ligand>
        <name>Mg(2+)</name>
        <dbReference type="ChEBI" id="CHEBI:18420"/>
        <label>2</label>
    </ligand>
</feature>
<dbReference type="InterPro" id="IPR011095">
    <property type="entry name" value="Dala_Dala_lig_C"/>
</dbReference>
<keyword evidence="26" id="KW-1185">Reference proteome</keyword>
<evidence type="ECO:0000256" key="8">
    <source>
        <dbReference type="ARBA" id="ARBA00022598"/>
    </source>
</evidence>
<evidence type="ECO:0000313" key="26">
    <source>
        <dbReference type="Proteomes" id="UP000000379"/>
    </source>
</evidence>
<evidence type="ECO:0000256" key="12">
    <source>
        <dbReference type="ARBA" id="ARBA00022842"/>
    </source>
</evidence>
<keyword evidence="11 23" id="KW-0067">ATP-binding</keyword>
<feature type="active site" evidence="20">
    <location>
        <position position="189"/>
    </location>
</feature>
<organism evidence="25 26">
    <name type="scientific">Truepera radiovictrix (strain DSM 17093 / CIP 108686 / LMG 22925 / RQ-24)</name>
    <dbReference type="NCBI Taxonomy" id="649638"/>
    <lineage>
        <taxon>Bacteria</taxon>
        <taxon>Thermotogati</taxon>
        <taxon>Deinococcota</taxon>
        <taxon>Deinococci</taxon>
        <taxon>Trueperales</taxon>
        <taxon>Trueperaceae</taxon>
        <taxon>Truepera</taxon>
    </lineage>
</organism>
<dbReference type="InterPro" id="IPR013815">
    <property type="entry name" value="ATP_grasp_subdomain_1"/>
</dbReference>
<dbReference type="Gene3D" id="3.40.50.20">
    <property type="match status" value="1"/>
</dbReference>
<evidence type="ECO:0000256" key="3">
    <source>
        <dbReference type="ARBA" id="ARBA00004496"/>
    </source>
</evidence>
<dbReference type="NCBIfam" id="NF002528">
    <property type="entry name" value="PRK01966.1-4"/>
    <property type="match status" value="1"/>
</dbReference>
<protein>
    <recommendedName>
        <fullName evidence="6 19">D-alanine--D-alanine ligase</fullName>
        <ecNumber evidence="6 19">6.3.2.4</ecNumber>
    </recommendedName>
    <alternativeName>
        <fullName evidence="19">D-Ala-D-Ala ligase</fullName>
    </alternativeName>
    <alternativeName>
        <fullName evidence="19">D-alanylalanine synthetase</fullName>
    </alternativeName>
</protein>
<keyword evidence="15 22" id="KW-0464">Manganese</keyword>
<dbReference type="AlphaFoldDB" id="D7CY56"/>
<dbReference type="EMBL" id="CP002049">
    <property type="protein sequence ID" value="ADI14695.1"/>
    <property type="molecule type" value="Genomic_DNA"/>
</dbReference>
<feature type="domain" description="ATP-grasp" evidence="24">
    <location>
        <begin position="141"/>
        <end position="345"/>
    </location>
</feature>
<proteinExistence type="inferred from homology"/>
<dbReference type="PROSITE" id="PS00844">
    <property type="entry name" value="DALA_DALA_LIGASE_2"/>
    <property type="match status" value="1"/>
</dbReference>
<dbReference type="HOGENOM" id="CLU_039268_0_0_0"/>
<evidence type="ECO:0000256" key="14">
    <source>
        <dbReference type="ARBA" id="ARBA00022984"/>
    </source>
</evidence>
<dbReference type="PIRSF" id="PIRSF039102">
    <property type="entry name" value="Ddl/VanB"/>
    <property type="match status" value="1"/>
</dbReference>
<keyword evidence="8 19" id="KW-0436">Ligase</keyword>
<dbReference type="NCBIfam" id="TIGR01205">
    <property type="entry name" value="D_ala_D_alaTIGR"/>
    <property type="match status" value="1"/>
</dbReference>
<evidence type="ECO:0000256" key="15">
    <source>
        <dbReference type="ARBA" id="ARBA00023211"/>
    </source>
</evidence>
<dbReference type="InterPro" id="IPR016185">
    <property type="entry name" value="PreATP-grasp_dom_sf"/>
</dbReference>
<evidence type="ECO:0000256" key="22">
    <source>
        <dbReference type="PIRSR" id="PIRSR039102-3"/>
    </source>
</evidence>
<dbReference type="OrthoDB" id="9813261at2"/>
<dbReference type="InterPro" id="IPR000291">
    <property type="entry name" value="D-Ala_lig_Van_CS"/>
</dbReference>
<feature type="active site" evidence="20">
    <location>
        <position position="323"/>
    </location>
</feature>
<evidence type="ECO:0000259" key="24">
    <source>
        <dbReference type="PROSITE" id="PS50975"/>
    </source>
</evidence>
<dbReference type="PROSITE" id="PS00843">
    <property type="entry name" value="DALA_DALA_LIGASE_1"/>
    <property type="match status" value="1"/>
</dbReference>
<dbReference type="Proteomes" id="UP000000379">
    <property type="component" value="Chromosome"/>
</dbReference>
<comment type="catalytic activity">
    <reaction evidence="17 19">
        <text>2 D-alanine + ATP = D-alanyl-D-alanine + ADP + phosphate + H(+)</text>
        <dbReference type="Rhea" id="RHEA:11224"/>
        <dbReference type="ChEBI" id="CHEBI:15378"/>
        <dbReference type="ChEBI" id="CHEBI:30616"/>
        <dbReference type="ChEBI" id="CHEBI:43474"/>
        <dbReference type="ChEBI" id="CHEBI:57416"/>
        <dbReference type="ChEBI" id="CHEBI:57822"/>
        <dbReference type="ChEBI" id="CHEBI:456216"/>
        <dbReference type="EC" id="6.3.2.4"/>
    </reaction>
</comment>
<dbReference type="Gene3D" id="3.30.470.20">
    <property type="entry name" value="ATP-grasp fold, B domain"/>
    <property type="match status" value="1"/>
</dbReference>
<dbReference type="Gene3D" id="3.30.1490.20">
    <property type="entry name" value="ATP-grasp fold, A domain"/>
    <property type="match status" value="1"/>
</dbReference>
<evidence type="ECO:0000256" key="6">
    <source>
        <dbReference type="ARBA" id="ARBA00012216"/>
    </source>
</evidence>
<dbReference type="GO" id="GO:0008716">
    <property type="term" value="F:D-alanine-D-alanine ligase activity"/>
    <property type="evidence" value="ECO:0007669"/>
    <property type="project" value="UniProtKB-UniRule"/>
</dbReference>
<evidence type="ECO:0000256" key="5">
    <source>
        <dbReference type="ARBA" id="ARBA00010871"/>
    </source>
</evidence>
<dbReference type="PANTHER" id="PTHR23132">
    <property type="entry name" value="D-ALANINE--D-ALANINE LIGASE"/>
    <property type="match status" value="1"/>
</dbReference>
<evidence type="ECO:0000256" key="10">
    <source>
        <dbReference type="ARBA" id="ARBA00022741"/>
    </source>
</evidence>
<evidence type="ECO:0000313" key="25">
    <source>
        <dbReference type="EMBL" id="ADI14695.1"/>
    </source>
</evidence>
<evidence type="ECO:0000256" key="9">
    <source>
        <dbReference type="ARBA" id="ARBA00022723"/>
    </source>
</evidence>
<reference evidence="25 26" key="2">
    <citation type="journal article" date="2011" name="Stand. Genomic Sci.">
        <title>Complete genome sequence of Truepera radiovictrix type strain (RQ-24).</title>
        <authorList>
            <person name="Ivanova N."/>
            <person name="Rohde C."/>
            <person name="Munk C."/>
            <person name="Nolan M."/>
            <person name="Lucas S."/>
            <person name="Del Rio T.G."/>
            <person name="Tice H."/>
            <person name="Deshpande S."/>
            <person name="Cheng J.F."/>
            <person name="Tapia R."/>
            <person name="Han C."/>
            <person name="Goodwin L."/>
            <person name="Pitluck S."/>
            <person name="Liolios K."/>
            <person name="Mavromatis K."/>
            <person name="Mikhailova N."/>
            <person name="Pati A."/>
            <person name="Chen A."/>
            <person name="Palaniappan K."/>
            <person name="Land M."/>
            <person name="Hauser L."/>
            <person name="Chang Y.J."/>
            <person name="Jeffries C.D."/>
            <person name="Brambilla E."/>
            <person name="Rohde M."/>
            <person name="Goker M."/>
            <person name="Tindall B.J."/>
            <person name="Woyke T."/>
            <person name="Bristow J."/>
            <person name="Eisen J.A."/>
            <person name="Markowitz V."/>
            <person name="Hugenholtz P."/>
            <person name="Kyrpides N.C."/>
            <person name="Klenk H.P."/>
            <person name="Lapidus A."/>
        </authorList>
    </citation>
    <scope>NUCLEOTIDE SEQUENCE [LARGE SCALE GENOMIC DNA]</scope>
    <source>
        <strain evidence="26">DSM 17093 / CIP 108686 / LMG 22925 / RQ-24</strain>
    </source>
</reference>
<dbReference type="InterPro" id="IPR011127">
    <property type="entry name" value="Dala_Dala_lig_N"/>
</dbReference>
<keyword evidence="9 22" id="KW-0479">Metal-binding</keyword>
<dbReference type="EC" id="6.3.2.4" evidence="6 19"/>
<dbReference type="GO" id="GO:0071555">
    <property type="term" value="P:cell wall organization"/>
    <property type="evidence" value="ECO:0007669"/>
    <property type="project" value="UniProtKB-KW"/>
</dbReference>
<keyword evidence="13 19" id="KW-0133">Cell shape</keyword>
<feature type="binding site" evidence="21">
    <location>
        <begin position="189"/>
        <end position="190"/>
    </location>
    <ligand>
        <name>ATP</name>
        <dbReference type="ChEBI" id="CHEBI:30616"/>
    </ligand>
</feature>
<evidence type="ECO:0000256" key="16">
    <source>
        <dbReference type="ARBA" id="ARBA00023316"/>
    </source>
</evidence>
<name>D7CY56_TRURR</name>
<feature type="binding site" evidence="21">
    <location>
        <position position="137"/>
    </location>
    <ligand>
        <name>ATP</name>
        <dbReference type="ChEBI" id="CHEBI:30616"/>
    </ligand>
</feature>
<dbReference type="InterPro" id="IPR005905">
    <property type="entry name" value="D_ala_D_ala"/>
</dbReference>
<evidence type="ECO:0000256" key="18">
    <source>
        <dbReference type="ARBA" id="ARBA00060592"/>
    </source>
</evidence>
<feature type="binding site" evidence="21">
    <location>
        <begin position="181"/>
        <end position="183"/>
    </location>
    <ligand>
        <name>ATP</name>
        <dbReference type="ChEBI" id="CHEBI:30616"/>
    </ligand>
</feature>
<dbReference type="GO" id="GO:0046872">
    <property type="term" value="F:metal ion binding"/>
    <property type="evidence" value="ECO:0007669"/>
    <property type="project" value="UniProtKB-KW"/>
</dbReference>
<comment type="pathway">
    <text evidence="18">Glycan biosynthesis.</text>
</comment>
<dbReference type="InterPro" id="IPR011761">
    <property type="entry name" value="ATP-grasp"/>
</dbReference>
<evidence type="ECO:0000256" key="11">
    <source>
        <dbReference type="ARBA" id="ARBA00022840"/>
    </source>
</evidence>
<comment type="pathway">
    <text evidence="4 19">Cell wall biogenesis; peptidoglycan biosynthesis.</text>
</comment>
<dbReference type="RefSeq" id="WP_013178063.1">
    <property type="nucleotide sequence ID" value="NC_014221.1"/>
</dbReference>